<accession>A0ABD1DZ89</accession>
<feature type="compositionally biased region" description="Polar residues" evidence="1">
    <location>
        <begin position="136"/>
        <end position="145"/>
    </location>
</feature>
<name>A0ABD1DZ89_HYPHA</name>
<organism evidence="3 4">
    <name type="scientific">Hypothenemus hampei</name>
    <name type="common">Coffee berry borer</name>
    <dbReference type="NCBI Taxonomy" id="57062"/>
    <lineage>
        <taxon>Eukaryota</taxon>
        <taxon>Metazoa</taxon>
        <taxon>Ecdysozoa</taxon>
        <taxon>Arthropoda</taxon>
        <taxon>Hexapoda</taxon>
        <taxon>Insecta</taxon>
        <taxon>Pterygota</taxon>
        <taxon>Neoptera</taxon>
        <taxon>Endopterygota</taxon>
        <taxon>Coleoptera</taxon>
        <taxon>Polyphaga</taxon>
        <taxon>Cucujiformia</taxon>
        <taxon>Curculionidae</taxon>
        <taxon>Scolytinae</taxon>
        <taxon>Hypothenemus</taxon>
    </lineage>
</organism>
<comment type="caution">
    <text evidence="3">The sequence shown here is derived from an EMBL/GenBank/DDBJ whole genome shotgun (WGS) entry which is preliminary data.</text>
</comment>
<dbReference type="PROSITE" id="PS51029">
    <property type="entry name" value="MADF"/>
    <property type="match status" value="1"/>
</dbReference>
<feature type="compositionally biased region" description="Acidic residues" evidence="1">
    <location>
        <begin position="108"/>
        <end position="118"/>
    </location>
</feature>
<feature type="region of interest" description="Disordered" evidence="1">
    <location>
        <begin position="96"/>
        <end position="149"/>
    </location>
</feature>
<protein>
    <recommendedName>
        <fullName evidence="2">MADF domain-containing protein</fullName>
    </recommendedName>
</protein>
<sequence length="224" mass="25740">MDFDERLIQLVKNCEILYNKRCSAYKNISLKSKEWQEISETLNSTTDECIRRWKSLRDRYARELKKENQPSGSSAKNQVTWNLFMHIDFLRDHVSPRSTSGNMTLPETFEEGSTEEATTEITSAESDYGFDDPASPMSSTPTPRNMSKKRKLEEVNKVFAEGVATFRDFVKAKMVPPATKTPGEIFGQTVANMLESLNEHHQKEAKISIIKFLLTLQEEEFNVQ</sequence>
<dbReference type="InterPro" id="IPR039353">
    <property type="entry name" value="TF_Adf1"/>
</dbReference>
<dbReference type="AlphaFoldDB" id="A0ABD1DZ89"/>
<dbReference type="SMART" id="SM00595">
    <property type="entry name" value="MADF"/>
    <property type="match status" value="1"/>
</dbReference>
<gene>
    <name evidence="3" type="ORF">ABEB36_015708</name>
</gene>
<dbReference type="Pfam" id="PF10545">
    <property type="entry name" value="MADF_DNA_bdg"/>
    <property type="match status" value="1"/>
</dbReference>
<feature type="domain" description="MADF" evidence="2">
    <location>
        <begin position="6"/>
        <end position="95"/>
    </location>
</feature>
<dbReference type="Proteomes" id="UP001566132">
    <property type="component" value="Unassembled WGS sequence"/>
</dbReference>
<dbReference type="InterPro" id="IPR006578">
    <property type="entry name" value="MADF-dom"/>
</dbReference>
<evidence type="ECO:0000313" key="4">
    <source>
        <dbReference type="Proteomes" id="UP001566132"/>
    </source>
</evidence>
<feature type="compositionally biased region" description="Polar residues" evidence="1">
    <location>
        <begin position="96"/>
        <end position="105"/>
    </location>
</feature>
<reference evidence="3 4" key="1">
    <citation type="submission" date="2024-05" db="EMBL/GenBank/DDBJ databases">
        <title>Genetic variation in Jamaican populations of the coffee berry borer (Hypothenemus hampei).</title>
        <authorList>
            <person name="Errbii M."/>
            <person name="Myrie A."/>
        </authorList>
    </citation>
    <scope>NUCLEOTIDE SEQUENCE [LARGE SCALE GENOMIC DNA]</scope>
    <source>
        <strain evidence="3">JA-Hopewell-2020-01-JO</strain>
        <tissue evidence="3">Whole body</tissue>
    </source>
</reference>
<evidence type="ECO:0000313" key="3">
    <source>
        <dbReference type="EMBL" id="KAL1487619.1"/>
    </source>
</evidence>
<dbReference type="PANTHER" id="PTHR12243:SF60">
    <property type="entry name" value="SI:CH211-15D5.12-RELATED"/>
    <property type="match status" value="1"/>
</dbReference>
<evidence type="ECO:0000256" key="1">
    <source>
        <dbReference type="SAM" id="MobiDB-lite"/>
    </source>
</evidence>
<keyword evidence="4" id="KW-1185">Reference proteome</keyword>
<evidence type="ECO:0000259" key="2">
    <source>
        <dbReference type="PROSITE" id="PS51029"/>
    </source>
</evidence>
<dbReference type="PANTHER" id="PTHR12243">
    <property type="entry name" value="MADF DOMAIN TRANSCRIPTION FACTOR"/>
    <property type="match status" value="1"/>
</dbReference>
<dbReference type="EMBL" id="JBDJPC010000024">
    <property type="protein sequence ID" value="KAL1487619.1"/>
    <property type="molecule type" value="Genomic_DNA"/>
</dbReference>
<proteinExistence type="predicted"/>